<reference evidence="13" key="1">
    <citation type="submission" date="2025-08" db="UniProtKB">
        <authorList>
            <consortium name="RefSeq"/>
        </authorList>
    </citation>
    <scope>IDENTIFICATION</scope>
    <source>
        <tissue evidence="13">White muscle</tissue>
    </source>
</reference>
<evidence type="ECO:0000256" key="9">
    <source>
        <dbReference type="ARBA" id="ARBA00023310"/>
    </source>
</evidence>
<gene>
    <name evidence="13" type="primary">LOC120046111</name>
</gene>
<dbReference type="InterPro" id="IPR019344">
    <property type="entry name" value="F1F0-ATPsyn_F_prd"/>
</dbReference>
<dbReference type="GeneID" id="120046111"/>
<evidence type="ECO:0000256" key="7">
    <source>
        <dbReference type="ARBA" id="ARBA00023128"/>
    </source>
</evidence>
<dbReference type="KEGG" id="snh:120046111"/>
<keyword evidence="6" id="KW-0406">Ion transport</keyword>
<keyword evidence="7" id="KW-0496">Mitochondrion</keyword>
<feature type="region of interest" description="Disordered" evidence="10">
    <location>
        <begin position="283"/>
        <end position="302"/>
    </location>
</feature>
<keyword evidence="5" id="KW-0375">Hydrogen ion transport</keyword>
<dbReference type="Proteomes" id="UP000808372">
    <property type="component" value="Chromosome 4"/>
</dbReference>
<evidence type="ECO:0000313" key="13">
    <source>
        <dbReference type="RefSeq" id="XP_038846998.1"/>
    </source>
</evidence>
<sequence length="456" mass="49822">MSSSSETCPFCGKNFKRLNSHLPRCKMAPVATTTQSSQTLPGPADLITDKNSKKTSSSSSSSSPSTTSTKSKKTSSSSPSPALSPLASTTKSKKSSSLTTPKNNKKTPSPSSSSSLSSTTTSKKRQKLLDETFILPKDSLAKDTANIHTKPKAIAKLKAVPATAPVPAPVPATAPVSTKAKAASKKKVSLREQIEQSAQTARAAATLSQEPLPGPQSEARPFWKEVEMGSSREKVGSSREEVGGEEKLQRSGSGQPRPSIQDHTTIKPDQLYSKTIALDHNPTITSDLNKDGLRSKTSNRGPLTVNHVSTVLDRVQTTTADRNKDYLYNKTRRLLTVELGQTSVRTESATANQSVTREKAPFDTRKYGTEQRIMGKLSLGEVRLKELPCWIATRTPRNPRNGVQALNSGWQWYYRRYIDVRKGGVGGVAMLLAGYCILGYTWHYPHIKHDRWRKYH</sequence>
<evidence type="ECO:0000256" key="1">
    <source>
        <dbReference type="ARBA" id="ARBA00004325"/>
    </source>
</evidence>
<keyword evidence="8 11" id="KW-0472">Membrane</keyword>
<keyword evidence="12" id="KW-1185">Reference proteome</keyword>
<feature type="compositionally biased region" description="Low complexity" evidence="10">
    <location>
        <begin position="54"/>
        <end position="121"/>
    </location>
</feature>
<feature type="compositionally biased region" description="Basic and acidic residues" evidence="10">
    <location>
        <begin position="221"/>
        <end position="249"/>
    </location>
</feature>
<organism evidence="12 13">
    <name type="scientific">Salvelinus namaycush</name>
    <name type="common">Lake trout</name>
    <name type="synonym">Salmo namaycush</name>
    <dbReference type="NCBI Taxonomy" id="8040"/>
    <lineage>
        <taxon>Eukaryota</taxon>
        <taxon>Metazoa</taxon>
        <taxon>Chordata</taxon>
        <taxon>Craniata</taxon>
        <taxon>Vertebrata</taxon>
        <taxon>Euteleostomi</taxon>
        <taxon>Actinopterygii</taxon>
        <taxon>Neopterygii</taxon>
        <taxon>Teleostei</taxon>
        <taxon>Protacanthopterygii</taxon>
        <taxon>Salmoniformes</taxon>
        <taxon>Salmonidae</taxon>
        <taxon>Salmoninae</taxon>
        <taxon>Salvelinus</taxon>
    </lineage>
</organism>
<dbReference type="PANTHER" id="PTHR13080">
    <property type="entry name" value="ATP SYNTHASE F CHAIN, MITOCHONDRIAL-RELATED"/>
    <property type="match status" value="1"/>
</dbReference>
<dbReference type="Pfam" id="PF10206">
    <property type="entry name" value="WRW"/>
    <property type="match status" value="1"/>
</dbReference>
<dbReference type="PANTHER" id="PTHR13080:SF13">
    <property type="entry name" value="ATP SYNTHASE SUBUNIT F, MITOCHONDRIAL"/>
    <property type="match status" value="1"/>
</dbReference>
<feature type="transmembrane region" description="Helical" evidence="11">
    <location>
        <begin position="424"/>
        <end position="444"/>
    </location>
</feature>
<evidence type="ECO:0000256" key="8">
    <source>
        <dbReference type="ARBA" id="ARBA00023136"/>
    </source>
</evidence>
<evidence type="ECO:0000313" key="12">
    <source>
        <dbReference type="Proteomes" id="UP000808372"/>
    </source>
</evidence>
<accession>A0A8U0QPS9</accession>
<evidence type="ECO:0000256" key="10">
    <source>
        <dbReference type="SAM" id="MobiDB-lite"/>
    </source>
</evidence>
<feature type="compositionally biased region" description="Polar residues" evidence="10">
    <location>
        <begin position="31"/>
        <end position="40"/>
    </location>
</feature>
<comment type="similarity">
    <text evidence="2">Belongs to the ATPase F chain family.</text>
</comment>
<evidence type="ECO:0000256" key="11">
    <source>
        <dbReference type="SAM" id="Phobius"/>
    </source>
</evidence>
<evidence type="ECO:0000256" key="2">
    <source>
        <dbReference type="ARBA" id="ARBA00005895"/>
    </source>
</evidence>
<evidence type="ECO:0000256" key="6">
    <source>
        <dbReference type="ARBA" id="ARBA00023065"/>
    </source>
</evidence>
<proteinExistence type="inferred from homology"/>
<keyword evidence="3" id="KW-0813">Transport</keyword>
<dbReference type="GO" id="GO:0042776">
    <property type="term" value="P:proton motive force-driven mitochondrial ATP synthesis"/>
    <property type="evidence" value="ECO:0007669"/>
    <property type="project" value="TreeGrafter"/>
</dbReference>
<keyword evidence="11" id="KW-0812">Transmembrane</keyword>
<feature type="region of interest" description="Disordered" evidence="10">
    <location>
        <begin position="165"/>
        <end position="268"/>
    </location>
</feature>
<keyword evidence="4" id="KW-0138">CF(0)</keyword>
<comment type="subcellular location">
    <subcellularLocation>
        <location evidence="1">Mitochondrion membrane</location>
    </subcellularLocation>
</comment>
<name>A0A8U0QPS9_SALNM</name>
<protein>
    <submittedName>
        <fullName evidence="13">Flocculation protein FLO11-like isoform X1</fullName>
    </submittedName>
</protein>
<keyword evidence="11" id="KW-1133">Transmembrane helix</keyword>
<keyword evidence="9" id="KW-0066">ATP synthesis</keyword>
<evidence type="ECO:0000256" key="5">
    <source>
        <dbReference type="ARBA" id="ARBA00022781"/>
    </source>
</evidence>
<dbReference type="OrthoDB" id="8921675at2759"/>
<dbReference type="AlphaFoldDB" id="A0A8U0QPS9"/>
<evidence type="ECO:0000256" key="4">
    <source>
        <dbReference type="ARBA" id="ARBA00022547"/>
    </source>
</evidence>
<feature type="region of interest" description="Disordered" evidence="10">
    <location>
        <begin position="29"/>
        <end position="126"/>
    </location>
</feature>
<dbReference type="GO" id="GO:0045259">
    <property type="term" value="C:proton-transporting ATP synthase complex"/>
    <property type="evidence" value="ECO:0007669"/>
    <property type="project" value="UniProtKB-KW"/>
</dbReference>
<evidence type="ECO:0000256" key="3">
    <source>
        <dbReference type="ARBA" id="ARBA00022448"/>
    </source>
</evidence>
<feature type="compositionally biased region" description="Polar residues" evidence="10">
    <location>
        <begin position="250"/>
        <end position="263"/>
    </location>
</feature>
<dbReference type="GO" id="GO:0046933">
    <property type="term" value="F:proton-transporting ATP synthase activity, rotational mechanism"/>
    <property type="evidence" value="ECO:0007669"/>
    <property type="project" value="TreeGrafter"/>
</dbReference>
<dbReference type="GO" id="GO:0031966">
    <property type="term" value="C:mitochondrial membrane"/>
    <property type="evidence" value="ECO:0007669"/>
    <property type="project" value="UniProtKB-SubCell"/>
</dbReference>
<dbReference type="RefSeq" id="XP_038846998.1">
    <property type="nucleotide sequence ID" value="XM_038991070.1"/>
</dbReference>